<dbReference type="Gene3D" id="3.30.70.1290">
    <property type="entry name" value="Transposase IS200-like"/>
    <property type="match status" value="1"/>
</dbReference>
<protein>
    <submittedName>
        <fullName evidence="2">Transposase and inactivated derivatives</fullName>
    </submittedName>
</protein>
<dbReference type="InterPro" id="IPR052715">
    <property type="entry name" value="RAYT_transposase"/>
</dbReference>
<evidence type="ECO:0000313" key="2">
    <source>
        <dbReference type="EMBL" id="STX39837.1"/>
    </source>
</evidence>
<organism evidence="2 3">
    <name type="scientific">Legionella feeleii</name>
    <dbReference type="NCBI Taxonomy" id="453"/>
    <lineage>
        <taxon>Bacteria</taxon>
        <taxon>Pseudomonadati</taxon>
        <taxon>Pseudomonadota</taxon>
        <taxon>Gammaproteobacteria</taxon>
        <taxon>Legionellales</taxon>
        <taxon>Legionellaceae</taxon>
        <taxon>Legionella</taxon>
    </lineage>
</organism>
<evidence type="ECO:0000259" key="1">
    <source>
        <dbReference type="SMART" id="SM01321"/>
    </source>
</evidence>
<dbReference type="PANTHER" id="PTHR36966">
    <property type="entry name" value="REP-ASSOCIATED TYROSINE TRANSPOSASE"/>
    <property type="match status" value="1"/>
</dbReference>
<proteinExistence type="predicted"/>
<gene>
    <name evidence="2" type="ORF">NCTC11978_03043</name>
</gene>
<feature type="domain" description="Transposase IS200-like" evidence="1">
    <location>
        <begin position="9"/>
        <end position="131"/>
    </location>
</feature>
<sequence length="173" mass="20727">MVNYRRDKTPGGTYFFTLALRDRKSNWLTSYITSLGYSFRRARENNPFLIKAIVVLPEHLHMIMELPGGEADYSTRLRQIKTYFLQEIVSAGEPLLKNQRNEYNLWQRRFWEHRIRDESDFCAHVNYIHFNPVKHGLVKEVIDWPHSSFHRYVREGLLPKNWSREFTGCDFGE</sequence>
<name>A0A378IX72_9GAMM</name>
<dbReference type="GO" id="GO:0043565">
    <property type="term" value="F:sequence-specific DNA binding"/>
    <property type="evidence" value="ECO:0007669"/>
    <property type="project" value="TreeGrafter"/>
</dbReference>
<dbReference type="SUPFAM" id="SSF143422">
    <property type="entry name" value="Transposase IS200-like"/>
    <property type="match status" value="1"/>
</dbReference>
<dbReference type="Proteomes" id="UP000254033">
    <property type="component" value="Unassembled WGS sequence"/>
</dbReference>
<dbReference type="AlphaFoldDB" id="A0A378IX72"/>
<dbReference type="SMART" id="SM01321">
    <property type="entry name" value="Y1_Tnp"/>
    <property type="match status" value="1"/>
</dbReference>
<dbReference type="NCBIfam" id="NF047646">
    <property type="entry name" value="REP_Tyr_transpos"/>
    <property type="match status" value="1"/>
</dbReference>
<dbReference type="EMBL" id="UGNY01000001">
    <property type="protein sequence ID" value="STX39837.1"/>
    <property type="molecule type" value="Genomic_DNA"/>
</dbReference>
<dbReference type="InterPro" id="IPR002686">
    <property type="entry name" value="Transposase_17"/>
</dbReference>
<dbReference type="GO" id="GO:0004803">
    <property type="term" value="F:transposase activity"/>
    <property type="evidence" value="ECO:0007669"/>
    <property type="project" value="InterPro"/>
</dbReference>
<reference evidence="2 3" key="1">
    <citation type="submission" date="2018-06" db="EMBL/GenBank/DDBJ databases">
        <authorList>
            <consortium name="Pathogen Informatics"/>
            <person name="Doyle S."/>
        </authorList>
    </citation>
    <scope>NUCLEOTIDE SEQUENCE [LARGE SCALE GENOMIC DNA]</scope>
    <source>
        <strain evidence="2 3">NCTC11978</strain>
    </source>
</reference>
<dbReference type="InterPro" id="IPR036515">
    <property type="entry name" value="Transposase_17_sf"/>
</dbReference>
<dbReference type="RefSeq" id="WP_115176193.1">
    <property type="nucleotide sequence ID" value="NZ_UGNY01000001.1"/>
</dbReference>
<dbReference type="GO" id="GO:0006313">
    <property type="term" value="P:DNA transposition"/>
    <property type="evidence" value="ECO:0007669"/>
    <property type="project" value="InterPro"/>
</dbReference>
<accession>A0A378IX72</accession>
<evidence type="ECO:0000313" key="3">
    <source>
        <dbReference type="Proteomes" id="UP000254033"/>
    </source>
</evidence>
<dbReference type="PANTHER" id="PTHR36966:SF1">
    <property type="entry name" value="REP-ASSOCIATED TYROSINE TRANSPOSASE"/>
    <property type="match status" value="1"/>
</dbReference>